<accession>A0A6C0E4U4</accession>
<protein>
    <submittedName>
        <fullName evidence="1">Uncharacterized protein</fullName>
    </submittedName>
</protein>
<sequence length="160" mass="18857">MDDNARLQLQKMIKANNVEDQTELIRKLKHSEILRKDIQKVIEIKHKYPGDMESAHLECIVECNFLCTYYTDIYNKIRKDEIDLDILYRFLEVLQQIERGELDQHEGSFAIGTLLKELYIDSALKKAEKLDKETETMKPVIKQAVTTMTWKEFKNTKTTS</sequence>
<evidence type="ECO:0000313" key="1">
    <source>
        <dbReference type="EMBL" id="QHT23651.1"/>
    </source>
</evidence>
<dbReference type="EMBL" id="MN739733">
    <property type="protein sequence ID" value="QHT23651.1"/>
    <property type="molecule type" value="Genomic_DNA"/>
</dbReference>
<proteinExistence type="predicted"/>
<organism evidence="1">
    <name type="scientific">viral metagenome</name>
    <dbReference type="NCBI Taxonomy" id="1070528"/>
    <lineage>
        <taxon>unclassified sequences</taxon>
        <taxon>metagenomes</taxon>
        <taxon>organismal metagenomes</taxon>
    </lineage>
</organism>
<name>A0A6C0E4U4_9ZZZZ</name>
<reference evidence="1" key="1">
    <citation type="journal article" date="2020" name="Nature">
        <title>Giant virus diversity and host interactions through global metagenomics.</title>
        <authorList>
            <person name="Schulz F."/>
            <person name="Roux S."/>
            <person name="Paez-Espino D."/>
            <person name="Jungbluth S."/>
            <person name="Walsh D.A."/>
            <person name="Denef V.J."/>
            <person name="McMahon K.D."/>
            <person name="Konstantinidis K.T."/>
            <person name="Eloe-Fadrosh E.A."/>
            <person name="Kyrpides N.C."/>
            <person name="Woyke T."/>
        </authorList>
    </citation>
    <scope>NUCLEOTIDE SEQUENCE</scope>
    <source>
        <strain evidence="1">GVMAG-M-3300023179-116</strain>
    </source>
</reference>
<dbReference type="AlphaFoldDB" id="A0A6C0E4U4"/>